<feature type="transmembrane region" description="Helical" evidence="2">
    <location>
        <begin position="971"/>
        <end position="997"/>
    </location>
</feature>
<sequence>MLELVLLLCILLLVSTTPQSLSTEPVTCQDLDGVGSLNTTCTLNSNLRFDSDVRVFGTGSLNVLAHVSVDCPLQGCTITFNVSGNIHVGQSARIVAGSVILAAVNLTMDGNSSIYTTALGGAPPSQTSGTPFGRDGAGGGHGGRGASCVKSNVSTYWGGDVYSWSSLHEPWSYGSEGGFKLKAGGKGGGRVKLVLKDTVVLNGSVAADGGDSGEEGGGGSGGSICIRAVKLKGYGKISASGGRGWGGGGGGRISLDCYSIQEDVRVLVHGGASIGCPKNAGAAGTYFNAELFSLRVGNDNMTTETETPLLDFPTRPLWSNIYVDNHAKVLVPLLWTRMQVRGQISLYRGSSIVFGLSKYPISEFELVAEELLMSNSVIKVYGALRLVTKMLLMLNSVIKIDGEGNPAVPSSVLEVRNLAVLTEKSVITSNANLGVYGQGMLTLTGPGDAIKGQRLSLSQFYNITVGPGSMLQAPLDDDESKNAVTRSLCESKTCPIDLISPPDDCHVNYTLSFSLQICRVEDILVSGFVKGSIIQIHRARTVVVTDEGLISASGFGCSGGLGKGLYSNGAGSGAGHGGRGGSGIFNGRVCSGGHTYGDPDFPCELGSGAESPDNSYGNVIGGGMIGQYYFSISIVLEKLAASSVIGSIHFPLLTLNLRGSLSSDGQSLGEPITKANRSLVGGVGGGSDFFLGGDEKRVDMVSIIQKRFPMCILFGGDGSYMSPYSLHSDALLTNLLGQHIPPGVLHRFVAGLNAQLRTVRHGSIRSALLPVIRWINSHGNPQLEFHGVRIELGWFQATASGYYQLGILVFVGDFPMSDVSRSVSFSRSDDDTPRSSSTCPSKSLIELQQNLIQPGHGLSRKRINGGINGGLINEISIESLEYRRDLLFPFSLLLNNTRPVGRQDTLLRFISILLLADLSVTLLALLQFYWLALAAFLAILLILPLALLCPFPAGLNALLSREMRRASLTRIYALWNATSLTNVIVAFICGVIHSGFFSDQLSEMTNIWDAIRDDDKWWVLPTVLLLLKAIQARFLDWHVANLEVPDFSLLCPDPDTFWAYESGA</sequence>
<evidence type="ECO:0000313" key="4">
    <source>
        <dbReference type="EMBL" id="RID60421.1"/>
    </source>
</evidence>
<feature type="region of interest" description="Disordered" evidence="1">
    <location>
        <begin position="121"/>
        <end position="144"/>
    </location>
</feature>
<dbReference type="EMBL" id="CM010633">
    <property type="protein sequence ID" value="RID60421.1"/>
    <property type="molecule type" value="Genomic_DNA"/>
</dbReference>
<keyword evidence="2" id="KW-1133">Transmembrane helix</keyword>
<keyword evidence="2" id="KW-0472">Membrane</keyword>
<reference evidence="4 5" key="1">
    <citation type="submission" date="2018-06" db="EMBL/GenBank/DDBJ databases">
        <title>WGS assembly of Brassica rapa FPsc.</title>
        <authorList>
            <person name="Bowman J."/>
            <person name="Kohchi T."/>
            <person name="Yamato K."/>
            <person name="Jenkins J."/>
            <person name="Shu S."/>
            <person name="Ishizaki K."/>
            <person name="Yamaoka S."/>
            <person name="Nishihama R."/>
            <person name="Nakamura Y."/>
            <person name="Berger F."/>
            <person name="Adam C."/>
            <person name="Aki S."/>
            <person name="Althoff F."/>
            <person name="Araki T."/>
            <person name="Arteaga-Vazquez M."/>
            <person name="Balasubrmanian S."/>
            <person name="Bauer D."/>
            <person name="Boehm C."/>
            <person name="Briginshaw L."/>
            <person name="Caballero-Perez J."/>
            <person name="Catarino B."/>
            <person name="Chen F."/>
            <person name="Chiyoda S."/>
            <person name="Chovatia M."/>
            <person name="Davies K."/>
            <person name="Delmans M."/>
            <person name="Demura T."/>
            <person name="Dierschke T."/>
            <person name="Dolan L."/>
            <person name="Dorantes-Acosta A."/>
            <person name="Eklund D."/>
            <person name="Florent S."/>
            <person name="Flores-Sandoval E."/>
            <person name="Fujiyama A."/>
            <person name="Fukuzawa H."/>
            <person name="Galik B."/>
            <person name="Grimanelli D."/>
            <person name="Grimwood J."/>
            <person name="Grossniklaus U."/>
            <person name="Hamada T."/>
            <person name="Haseloff J."/>
            <person name="Hetherington A."/>
            <person name="Higo A."/>
            <person name="Hirakawa Y."/>
            <person name="Hundley H."/>
            <person name="Ikeda Y."/>
            <person name="Inoue K."/>
            <person name="Inoue S."/>
            <person name="Ishida S."/>
            <person name="Jia Q."/>
            <person name="Kakita M."/>
            <person name="Kanazawa T."/>
            <person name="Kawai Y."/>
            <person name="Kawashima T."/>
            <person name="Kennedy M."/>
            <person name="Kinose K."/>
            <person name="Kinoshita T."/>
            <person name="Kohara Y."/>
            <person name="Koide E."/>
            <person name="Komatsu K."/>
            <person name="Kopischke S."/>
            <person name="Kubo M."/>
            <person name="Kyozuka J."/>
            <person name="Lagercrantz U."/>
            <person name="Lin S."/>
            <person name="Lindquist E."/>
            <person name="Lipzen A."/>
            <person name="Lu C."/>
            <person name="Luna E."/>
            <person name="Martienssen R."/>
            <person name="Minamino N."/>
            <person name="Mizutani M."/>
            <person name="Mizutani M."/>
            <person name="Mochizuki N."/>
            <person name="Monte I."/>
            <person name="Mosher R."/>
            <person name="Nagasaki H."/>
            <person name="Nakagami H."/>
            <person name="Naramoto S."/>
            <person name="Nishitani K."/>
            <person name="Ohtani M."/>
            <person name="Okamoto T."/>
            <person name="Okumura M."/>
            <person name="Phillips J."/>
            <person name="Pollak B."/>
            <person name="Reinders A."/>
            <person name="Roevekamp M."/>
            <person name="Sano R."/>
            <person name="Sawa S."/>
            <person name="Schmid M."/>
            <person name="Shirakawa M."/>
            <person name="Solano R."/>
            <person name="Spunde A."/>
            <person name="Suetsugu N."/>
            <person name="Sugano S."/>
            <person name="Sugiyama A."/>
            <person name="Sun R."/>
            <person name="Suzuki Y."/>
            <person name="Takenaka M."/>
            <person name="Takezawa D."/>
            <person name="Tomogane H."/>
            <person name="Tsuzuki M."/>
            <person name="Ueda T."/>
            <person name="Umeda M."/>
            <person name="Ward J."/>
            <person name="Watanabe Y."/>
            <person name="Yazaki K."/>
            <person name="Yokoyama R."/>
            <person name="Yoshitake Y."/>
            <person name="Yotsui I."/>
            <person name="Zachgo S."/>
            <person name="Schmutz J."/>
        </authorList>
    </citation>
    <scope>NUCLEOTIDE SEQUENCE [LARGE SCALE GENOMIC DNA]</scope>
    <source>
        <strain evidence="5">cv. B-3</strain>
    </source>
</reference>
<keyword evidence="2" id="KW-0812">Transmembrane</keyword>
<proteinExistence type="predicted"/>
<dbReference type="PANTHER" id="PTHR31513:SF2">
    <property type="entry name" value="MRAZ"/>
    <property type="match status" value="1"/>
</dbReference>
<evidence type="ECO:0000256" key="3">
    <source>
        <dbReference type="SAM" id="SignalP"/>
    </source>
</evidence>
<dbReference type="Proteomes" id="UP000264353">
    <property type="component" value="Chromosome A6"/>
</dbReference>
<feature type="chain" id="PRO_5017320590" evidence="3">
    <location>
        <begin position="23"/>
        <end position="1064"/>
    </location>
</feature>
<organism evidence="4 5">
    <name type="scientific">Brassica campestris</name>
    <name type="common">Field mustard</name>
    <dbReference type="NCBI Taxonomy" id="3711"/>
    <lineage>
        <taxon>Eukaryota</taxon>
        <taxon>Viridiplantae</taxon>
        <taxon>Streptophyta</taxon>
        <taxon>Embryophyta</taxon>
        <taxon>Tracheophyta</taxon>
        <taxon>Spermatophyta</taxon>
        <taxon>Magnoliopsida</taxon>
        <taxon>eudicotyledons</taxon>
        <taxon>Gunneridae</taxon>
        <taxon>Pentapetalae</taxon>
        <taxon>rosids</taxon>
        <taxon>malvids</taxon>
        <taxon>Brassicales</taxon>
        <taxon>Brassicaceae</taxon>
        <taxon>Brassiceae</taxon>
        <taxon>Brassica</taxon>
    </lineage>
</organism>
<feature type="signal peptide" evidence="3">
    <location>
        <begin position="1"/>
        <end position="22"/>
    </location>
</feature>
<evidence type="ECO:0000313" key="5">
    <source>
        <dbReference type="Proteomes" id="UP000264353"/>
    </source>
</evidence>
<gene>
    <name evidence="4" type="ORF">BRARA_F03577</name>
</gene>
<feature type="transmembrane region" description="Helical" evidence="2">
    <location>
        <begin position="936"/>
        <end position="959"/>
    </location>
</feature>
<protein>
    <submittedName>
        <fullName evidence="4">Uncharacterized protein</fullName>
    </submittedName>
</protein>
<keyword evidence="3" id="KW-0732">Signal</keyword>
<dbReference type="PANTHER" id="PTHR31513">
    <property type="entry name" value="EPHRIN TYPE-B RECEPTOR"/>
    <property type="match status" value="1"/>
</dbReference>
<feature type="compositionally biased region" description="Gly residues" evidence="1">
    <location>
        <begin position="135"/>
        <end position="144"/>
    </location>
</feature>
<name>A0A397Z4N3_BRACM</name>
<evidence type="ECO:0000256" key="1">
    <source>
        <dbReference type="SAM" id="MobiDB-lite"/>
    </source>
</evidence>
<evidence type="ECO:0000256" key="2">
    <source>
        <dbReference type="SAM" id="Phobius"/>
    </source>
</evidence>
<dbReference type="AlphaFoldDB" id="A0A397Z4N3"/>
<accession>A0A397Z4N3</accession>